<evidence type="ECO:0000313" key="9">
    <source>
        <dbReference type="Proteomes" id="UP001273166"/>
    </source>
</evidence>
<dbReference type="GO" id="GO:0016020">
    <property type="term" value="C:membrane"/>
    <property type="evidence" value="ECO:0007669"/>
    <property type="project" value="UniProtKB-SubCell"/>
</dbReference>
<dbReference type="Proteomes" id="UP001273166">
    <property type="component" value="Unassembled WGS sequence"/>
</dbReference>
<accession>A0AAJ0H1L1</accession>
<evidence type="ECO:0000256" key="7">
    <source>
        <dbReference type="SAM" id="SignalP"/>
    </source>
</evidence>
<evidence type="ECO:0008006" key="10">
    <source>
        <dbReference type="Google" id="ProtNLM"/>
    </source>
</evidence>
<protein>
    <recommendedName>
        <fullName evidence="10">Mid2 domain-containing protein</fullName>
    </recommendedName>
</protein>
<feature type="transmembrane region" description="Helical" evidence="6">
    <location>
        <begin position="312"/>
        <end position="335"/>
    </location>
</feature>
<organism evidence="8 9">
    <name type="scientific">Chaetomium strumarium</name>
    <dbReference type="NCBI Taxonomy" id="1170767"/>
    <lineage>
        <taxon>Eukaryota</taxon>
        <taxon>Fungi</taxon>
        <taxon>Dikarya</taxon>
        <taxon>Ascomycota</taxon>
        <taxon>Pezizomycotina</taxon>
        <taxon>Sordariomycetes</taxon>
        <taxon>Sordariomycetidae</taxon>
        <taxon>Sordariales</taxon>
        <taxon>Chaetomiaceae</taxon>
        <taxon>Chaetomium</taxon>
    </lineage>
</organism>
<keyword evidence="2 6" id="KW-0812">Transmembrane</keyword>
<keyword evidence="4 6" id="KW-0472">Membrane</keyword>
<evidence type="ECO:0000256" key="6">
    <source>
        <dbReference type="SAM" id="Phobius"/>
    </source>
</evidence>
<dbReference type="InterPro" id="IPR051694">
    <property type="entry name" value="Immunoregulatory_rcpt-like"/>
</dbReference>
<feature type="region of interest" description="Disordered" evidence="5">
    <location>
        <begin position="279"/>
        <end position="308"/>
    </location>
</feature>
<dbReference type="RefSeq" id="XP_062725827.1">
    <property type="nucleotide sequence ID" value="XM_062867604.1"/>
</dbReference>
<reference evidence="8" key="1">
    <citation type="journal article" date="2023" name="Mol. Phylogenet. Evol.">
        <title>Genome-scale phylogeny and comparative genomics of the fungal order Sordariales.</title>
        <authorList>
            <person name="Hensen N."/>
            <person name="Bonometti L."/>
            <person name="Westerberg I."/>
            <person name="Brannstrom I.O."/>
            <person name="Guillou S."/>
            <person name="Cros-Aarteil S."/>
            <person name="Calhoun S."/>
            <person name="Haridas S."/>
            <person name="Kuo A."/>
            <person name="Mondo S."/>
            <person name="Pangilinan J."/>
            <person name="Riley R."/>
            <person name="LaButti K."/>
            <person name="Andreopoulos B."/>
            <person name="Lipzen A."/>
            <person name="Chen C."/>
            <person name="Yan M."/>
            <person name="Daum C."/>
            <person name="Ng V."/>
            <person name="Clum A."/>
            <person name="Steindorff A."/>
            <person name="Ohm R.A."/>
            <person name="Martin F."/>
            <person name="Silar P."/>
            <person name="Natvig D.O."/>
            <person name="Lalanne C."/>
            <person name="Gautier V."/>
            <person name="Ament-Velasquez S.L."/>
            <person name="Kruys A."/>
            <person name="Hutchinson M.I."/>
            <person name="Powell A.J."/>
            <person name="Barry K."/>
            <person name="Miller A.N."/>
            <person name="Grigoriev I.V."/>
            <person name="Debuchy R."/>
            <person name="Gladieux P."/>
            <person name="Hiltunen Thoren M."/>
            <person name="Johannesson H."/>
        </authorList>
    </citation>
    <scope>NUCLEOTIDE SEQUENCE</scope>
    <source>
        <strain evidence="8">CBS 333.67</strain>
    </source>
</reference>
<name>A0AAJ0H1L1_9PEZI</name>
<dbReference type="GeneID" id="87886433"/>
<dbReference type="GO" id="GO:0071944">
    <property type="term" value="C:cell periphery"/>
    <property type="evidence" value="ECO:0007669"/>
    <property type="project" value="UniProtKB-ARBA"/>
</dbReference>
<dbReference type="AlphaFoldDB" id="A0AAJ0H1L1"/>
<feature type="chain" id="PRO_5042492542" description="Mid2 domain-containing protein" evidence="7">
    <location>
        <begin position="24"/>
        <end position="539"/>
    </location>
</feature>
<evidence type="ECO:0000256" key="5">
    <source>
        <dbReference type="SAM" id="MobiDB-lite"/>
    </source>
</evidence>
<comment type="caution">
    <text evidence="8">The sequence shown here is derived from an EMBL/GenBank/DDBJ whole genome shotgun (WGS) entry which is preliminary data.</text>
</comment>
<gene>
    <name evidence="8" type="ORF">B0T15DRAFT_506761</name>
</gene>
<keyword evidence="7" id="KW-0732">Signal</keyword>
<dbReference type="PANTHER" id="PTHR15549">
    <property type="entry name" value="PAIRED IMMUNOGLOBULIN-LIKE TYPE 2 RECEPTOR"/>
    <property type="match status" value="1"/>
</dbReference>
<evidence type="ECO:0000256" key="4">
    <source>
        <dbReference type="ARBA" id="ARBA00023136"/>
    </source>
</evidence>
<evidence type="ECO:0000256" key="1">
    <source>
        <dbReference type="ARBA" id="ARBA00004167"/>
    </source>
</evidence>
<reference evidence="8" key="2">
    <citation type="submission" date="2023-06" db="EMBL/GenBank/DDBJ databases">
        <authorList>
            <consortium name="Lawrence Berkeley National Laboratory"/>
            <person name="Mondo S.J."/>
            <person name="Hensen N."/>
            <person name="Bonometti L."/>
            <person name="Westerberg I."/>
            <person name="Brannstrom I.O."/>
            <person name="Guillou S."/>
            <person name="Cros-Aarteil S."/>
            <person name="Calhoun S."/>
            <person name="Haridas S."/>
            <person name="Kuo A."/>
            <person name="Pangilinan J."/>
            <person name="Riley R."/>
            <person name="Labutti K."/>
            <person name="Andreopoulos B."/>
            <person name="Lipzen A."/>
            <person name="Chen C."/>
            <person name="Yanf M."/>
            <person name="Daum C."/>
            <person name="Ng V."/>
            <person name="Clum A."/>
            <person name="Steindorff A."/>
            <person name="Ohm R."/>
            <person name="Martin F."/>
            <person name="Silar P."/>
            <person name="Natvig D."/>
            <person name="Lalanne C."/>
            <person name="Gautier V."/>
            <person name="Ament-Velasquez S.L."/>
            <person name="Kruys A."/>
            <person name="Hutchinson M.I."/>
            <person name="Powell A.J."/>
            <person name="Barry K."/>
            <person name="Miller A.N."/>
            <person name="Grigoriev I.V."/>
            <person name="Debuchy R."/>
            <person name="Gladieux P."/>
            <person name="Thoren M.H."/>
            <person name="Johannesson H."/>
        </authorList>
    </citation>
    <scope>NUCLEOTIDE SEQUENCE</scope>
    <source>
        <strain evidence="8">CBS 333.67</strain>
    </source>
</reference>
<sequence>MTSVWSRLAAFTTAILWFAVCRALCVPGSRSETGRSRSLADIGCYSIWTVPVRGTKPLYGLQDRILDVSRRDCLANGSNYCFGNDPGEMCLLYRYLFGYLGHLDRLDHLGRLSQHSIGSSFCILDCFHLLSTRSPVGLLGGPRVDRPKREPVTVTSTIIQTVTRIATQRATVVVAVIERSTVVSTVEVTVSSAATQTNIVWVTATATAVVKRAVTTPQNSNLVSLATSAFAVKPARSALSNGTSTGNPDGYGTTVDITSTFTVTSHAPSVVTLTTTASLIPPAPASSTTPTPTSSASTTPQPHPSQTLSTGAIAGITAGASVLGLLLAAFVILSIRRRLRGRHHHSPEPPPSPDAYQVPHYDEDRMFDMRQPTIPQILPHFATTTPAHHAAQFELPASVISRQQYNGNENGYLSVNQTGAQTRPNQHQRNGSGYTTLVGTPSPTSPGFGFMVGGKKEDHQHHHHQHETDIAEVQGTTPKNLATHRPERAEVDGNGMGPVGARPVSSSPPPVPARAPGRRGPIGELEGGRTAAREFARWT</sequence>
<comment type="subcellular location">
    <subcellularLocation>
        <location evidence="1">Membrane</location>
        <topology evidence="1">Single-pass membrane protein</topology>
    </subcellularLocation>
</comment>
<dbReference type="PANTHER" id="PTHR15549:SF6">
    <property type="entry name" value="MID2 DOMAIN-CONTAINING PROTEIN"/>
    <property type="match status" value="1"/>
</dbReference>
<keyword evidence="3 6" id="KW-1133">Transmembrane helix</keyword>
<evidence type="ECO:0000313" key="8">
    <source>
        <dbReference type="EMBL" id="KAK3310047.1"/>
    </source>
</evidence>
<keyword evidence="9" id="KW-1185">Reference proteome</keyword>
<evidence type="ECO:0000256" key="2">
    <source>
        <dbReference type="ARBA" id="ARBA00022692"/>
    </source>
</evidence>
<dbReference type="EMBL" id="JAUDZG010000001">
    <property type="protein sequence ID" value="KAK3310047.1"/>
    <property type="molecule type" value="Genomic_DNA"/>
</dbReference>
<proteinExistence type="predicted"/>
<evidence type="ECO:0000256" key="3">
    <source>
        <dbReference type="ARBA" id="ARBA00022989"/>
    </source>
</evidence>
<feature type="signal peptide" evidence="7">
    <location>
        <begin position="1"/>
        <end position="23"/>
    </location>
</feature>
<feature type="region of interest" description="Disordered" evidence="5">
    <location>
        <begin position="488"/>
        <end position="539"/>
    </location>
</feature>